<evidence type="ECO:0000313" key="2">
    <source>
        <dbReference type="EMBL" id="GIH60480.1"/>
    </source>
</evidence>
<dbReference type="SMART" id="SM01130">
    <property type="entry name" value="DHDPS"/>
    <property type="match status" value="1"/>
</dbReference>
<reference evidence="2 3" key="1">
    <citation type="submission" date="2021-01" db="EMBL/GenBank/DDBJ databases">
        <title>Whole genome shotgun sequence of Microbispora siamensis NBRC 104113.</title>
        <authorList>
            <person name="Komaki H."/>
            <person name="Tamura T."/>
        </authorList>
    </citation>
    <scope>NUCLEOTIDE SEQUENCE [LARGE SCALE GENOMIC DNA]</scope>
    <source>
        <strain evidence="2 3">NBRC 104113</strain>
    </source>
</reference>
<name>A0ABQ4GGE0_9ACTN</name>
<evidence type="ECO:0000256" key="1">
    <source>
        <dbReference type="ARBA" id="ARBA00023239"/>
    </source>
</evidence>
<dbReference type="Pfam" id="PF00701">
    <property type="entry name" value="DHDPS"/>
    <property type="match status" value="1"/>
</dbReference>
<keyword evidence="1" id="KW-0456">Lyase</keyword>
<dbReference type="EMBL" id="BOOF01000004">
    <property type="protein sequence ID" value="GIH60480.1"/>
    <property type="molecule type" value="Genomic_DNA"/>
</dbReference>
<dbReference type="InterPro" id="IPR013785">
    <property type="entry name" value="Aldolase_TIM"/>
</dbReference>
<sequence>MSLDLLRAGTVIPAHPLALTAGRTLDERRQRALTRYYLASGAGGVAVAVHTTQFEIREVGLLRPVLEISAEVVAKEADRPFVLVAGACGDTAQAVAEAELAASLGYHAVLLSPKVPGAGEAELLERARAVGEVLPVIGFYLQEAVGGRRLSPSFWRSLSEQESLVAIKMAPFDRYRTVDVVRAVAVSGRADDIALYTGNDDNILTDLLTPIAGRRVVGGLLGQWAVWTRAAVLMFEEVRRAWAGDDEVLRSLLGRAADLTDANGAVFDVAGGFHGCIAGVHEVLRGQGLLAGTWCLDPGEGLSPGQAEEIARVRAAYPWLVDDDFVAANLDDWLR</sequence>
<organism evidence="2 3">
    <name type="scientific">Microbispora siamensis</name>
    <dbReference type="NCBI Taxonomy" id="564413"/>
    <lineage>
        <taxon>Bacteria</taxon>
        <taxon>Bacillati</taxon>
        <taxon>Actinomycetota</taxon>
        <taxon>Actinomycetes</taxon>
        <taxon>Streptosporangiales</taxon>
        <taxon>Streptosporangiaceae</taxon>
        <taxon>Microbispora</taxon>
    </lineage>
</organism>
<evidence type="ECO:0000313" key="3">
    <source>
        <dbReference type="Proteomes" id="UP000660454"/>
    </source>
</evidence>
<dbReference type="Proteomes" id="UP000660454">
    <property type="component" value="Unassembled WGS sequence"/>
</dbReference>
<protein>
    <submittedName>
        <fullName evidence="2">Dihydrodipicolinate synthase family protein</fullName>
    </submittedName>
</protein>
<proteinExistence type="predicted"/>
<dbReference type="CDD" id="cd00408">
    <property type="entry name" value="DHDPS-like"/>
    <property type="match status" value="1"/>
</dbReference>
<accession>A0ABQ4GGE0</accession>
<dbReference type="PANTHER" id="PTHR12128:SF51">
    <property type="entry name" value="BLL4205 PROTEIN"/>
    <property type="match status" value="1"/>
</dbReference>
<dbReference type="Gene3D" id="3.20.20.70">
    <property type="entry name" value="Aldolase class I"/>
    <property type="match status" value="1"/>
</dbReference>
<comment type="caution">
    <text evidence="2">The sequence shown here is derived from an EMBL/GenBank/DDBJ whole genome shotgun (WGS) entry which is preliminary data.</text>
</comment>
<dbReference type="SUPFAM" id="SSF51569">
    <property type="entry name" value="Aldolase"/>
    <property type="match status" value="1"/>
</dbReference>
<dbReference type="InterPro" id="IPR002220">
    <property type="entry name" value="DapA-like"/>
</dbReference>
<dbReference type="RefSeq" id="WP_204047474.1">
    <property type="nucleotide sequence ID" value="NZ_BOOF01000004.1"/>
</dbReference>
<dbReference type="PANTHER" id="PTHR12128">
    <property type="entry name" value="DIHYDRODIPICOLINATE SYNTHASE"/>
    <property type="match status" value="1"/>
</dbReference>
<keyword evidence="3" id="KW-1185">Reference proteome</keyword>
<gene>
    <name evidence="2" type="ORF">Msi02_12970</name>
</gene>